<dbReference type="EMBL" id="JARK01001345">
    <property type="protein sequence ID" value="EYC27558.1"/>
    <property type="molecule type" value="Genomic_DNA"/>
</dbReference>
<organism evidence="1 2">
    <name type="scientific">Ancylostoma ceylanicum</name>
    <dbReference type="NCBI Taxonomy" id="53326"/>
    <lineage>
        <taxon>Eukaryota</taxon>
        <taxon>Metazoa</taxon>
        <taxon>Ecdysozoa</taxon>
        <taxon>Nematoda</taxon>
        <taxon>Chromadorea</taxon>
        <taxon>Rhabditida</taxon>
        <taxon>Rhabditina</taxon>
        <taxon>Rhabditomorpha</taxon>
        <taxon>Strongyloidea</taxon>
        <taxon>Ancylostomatidae</taxon>
        <taxon>Ancylostomatinae</taxon>
        <taxon>Ancylostoma</taxon>
    </lineage>
</organism>
<dbReference type="AlphaFoldDB" id="A0A016VLE9"/>
<reference evidence="2" key="1">
    <citation type="journal article" date="2015" name="Nat. Genet.">
        <title>The genome and transcriptome of the zoonotic hookworm Ancylostoma ceylanicum identify infection-specific gene families.</title>
        <authorList>
            <person name="Schwarz E.M."/>
            <person name="Hu Y."/>
            <person name="Antoshechkin I."/>
            <person name="Miller M.M."/>
            <person name="Sternberg P.W."/>
            <person name="Aroian R.V."/>
        </authorList>
    </citation>
    <scope>NUCLEOTIDE SEQUENCE</scope>
    <source>
        <strain evidence="2">HY135</strain>
    </source>
</reference>
<evidence type="ECO:0000313" key="1">
    <source>
        <dbReference type="EMBL" id="EYC27558.1"/>
    </source>
</evidence>
<sequence length="66" mass="7469">MKFVVCSLLASQYNSNPPHMCEFIHEKFDGGILKGNPLVFDSISSVYQVINSKKLVKKQLIEGLRK</sequence>
<name>A0A016VLE9_9BILA</name>
<accession>A0A016VLE9</accession>
<keyword evidence="2" id="KW-1185">Reference proteome</keyword>
<gene>
    <name evidence="1" type="primary">Acey_s0009.g795</name>
    <name evidence="1" type="ORF">Y032_0009g795</name>
</gene>
<dbReference type="Proteomes" id="UP000024635">
    <property type="component" value="Unassembled WGS sequence"/>
</dbReference>
<proteinExistence type="predicted"/>
<protein>
    <submittedName>
        <fullName evidence="1">Uncharacterized protein</fullName>
    </submittedName>
</protein>
<comment type="caution">
    <text evidence="1">The sequence shown here is derived from an EMBL/GenBank/DDBJ whole genome shotgun (WGS) entry which is preliminary data.</text>
</comment>
<evidence type="ECO:0000313" key="2">
    <source>
        <dbReference type="Proteomes" id="UP000024635"/>
    </source>
</evidence>